<evidence type="ECO:0000256" key="1">
    <source>
        <dbReference type="SAM" id="SignalP"/>
    </source>
</evidence>
<evidence type="ECO:0000313" key="3">
    <source>
        <dbReference type="Proteomes" id="UP001229421"/>
    </source>
</evidence>
<keyword evidence="1" id="KW-0732">Signal</keyword>
<name>A0AAD8KDW3_TARER</name>
<dbReference type="GO" id="GO:2000008">
    <property type="term" value="P:regulation of protein localization to cell surface"/>
    <property type="evidence" value="ECO:0007669"/>
    <property type="project" value="TreeGrafter"/>
</dbReference>
<dbReference type="GO" id="GO:0009567">
    <property type="term" value="P:double fertilization forming a zygote and endosperm"/>
    <property type="evidence" value="ECO:0007669"/>
    <property type="project" value="TreeGrafter"/>
</dbReference>
<accession>A0AAD8KDW3</accession>
<dbReference type="GO" id="GO:0080155">
    <property type="term" value="P:regulation of double fertilization forming a zygote and endosperm"/>
    <property type="evidence" value="ECO:0007669"/>
    <property type="project" value="TreeGrafter"/>
</dbReference>
<comment type="caution">
    <text evidence="2">The sequence shown here is derived from an EMBL/GenBank/DDBJ whole genome shotgun (WGS) entry which is preliminary data.</text>
</comment>
<proteinExistence type="predicted"/>
<dbReference type="AlphaFoldDB" id="A0AAD8KDW3"/>
<gene>
    <name evidence="2" type="ORF">QVD17_22957</name>
</gene>
<feature type="chain" id="PRO_5042148760" description="Prolamin-like domain-containing protein" evidence="1">
    <location>
        <begin position="24"/>
        <end position="151"/>
    </location>
</feature>
<feature type="signal peptide" evidence="1">
    <location>
        <begin position="1"/>
        <end position="23"/>
    </location>
</feature>
<keyword evidence="3" id="KW-1185">Reference proteome</keyword>
<dbReference type="EMBL" id="JAUHHV010000006">
    <property type="protein sequence ID" value="KAK1420958.1"/>
    <property type="molecule type" value="Genomic_DNA"/>
</dbReference>
<dbReference type="PANTHER" id="PTHR31181:SF67">
    <property type="entry name" value="PROLAMIN-LIKE PROTEIN (DUF1278)"/>
    <property type="match status" value="1"/>
</dbReference>
<evidence type="ECO:0008006" key="4">
    <source>
        <dbReference type="Google" id="ProtNLM"/>
    </source>
</evidence>
<dbReference type="Proteomes" id="UP001229421">
    <property type="component" value="Unassembled WGS sequence"/>
</dbReference>
<dbReference type="PANTHER" id="PTHR31181">
    <property type="entry name" value="EGG CELL-SECRETED PROTEIN 1.4"/>
    <property type="match status" value="1"/>
</dbReference>
<sequence length="151" mass="16302">MAGSLTLLSFSLSCICLAMLTLAHQGSSSVPNFSLAQSQKANIAACRAAYLTLENCYVAARIAVRTHQVRILMGPECCKAAEALDFGCWPRSLVFNPFFPPFLKSHCSAFHNRPQTTPFGAAQFAKPLETSRKQAIKSESDEILASSSEGV</sequence>
<dbReference type="GO" id="GO:0005576">
    <property type="term" value="C:extracellular region"/>
    <property type="evidence" value="ECO:0007669"/>
    <property type="project" value="TreeGrafter"/>
</dbReference>
<dbReference type="GO" id="GO:0031982">
    <property type="term" value="C:vesicle"/>
    <property type="evidence" value="ECO:0007669"/>
    <property type="project" value="TreeGrafter"/>
</dbReference>
<evidence type="ECO:0000313" key="2">
    <source>
        <dbReference type="EMBL" id="KAK1420958.1"/>
    </source>
</evidence>
<protein>
    <recommendedName>
        <fullName evidence="4">Prolamin-like domain-containing protein</fullName>
    </recommendedName>
</protein>
<reference evidence="2" key="1">
    <citation type="journal article" date="2023" name="bioRxiv">
        <title>Improved chromosome-level genome assembly for marigold (Tagetes erecta).</title>
        <authorList>
            <person name="Jiang F."/>
            <person name="Yuan L."/>
            <person name="Wang S."/>
            <person name="Wang H."/>
            <person name="Xu D."/>
            <person name="Wang A."/>
            <person name="Fan W."/>
        </authorList>
    </citation>
    <scope>NUCLEOTIDE SEQUENCE</scope>
    <source>
        <strain evidence="2">WSJ</strain>
        <tissue evidence="2">Leaf</tissue>
    </source>
</reference>
<organism evidence="2 3">
    <name type="scientific">Tagetes erecta</name>
    <name type="common">African marigold</name>
    <dbReference type="NCBI Taxonomy" id="13708"/>
    <lineage>
        <taxon>Eukaryota</taxon>
        <taxon>Viridiplantae</taxon>
        <taxon>Streptophyta</taxon>
        <taxon>Embryophyta</taxon>
        <taxon>Tracheophyta</taxon>
        <taxon>Spermatophyta</taxon>
        <taxon>Magnoliopsida</taxon>
        <taxon>eudicotyledons</taxon>
        <taxon>Gunneridae</taxon>
        <taxon>Pentapetalae</taxon>
        <taxon>asterids</taxon>
        <taxon>campanulids</taxon>
        <taxon>Asterales</taxon>
        <taxon>Asteraceae</taxon>
        <taxon>Asteroideae</taxon>
        <taxon>Heliantheae alliance</taxon>
        <taxon>Tageteae</taxon>
        <taxon>Tagetes</taxon>
    </lineage>
</organism>